<dbReference type="SUPFAM" id="SSF50729">
    <property type="entry name" value="PH domain-like"/>
    <property type="match status" value="1"/>
</dbReference>
<evidence type="ECO:0000256" key="1">
    <source>
        <dbReference type="ARBA" id="ARBA00004123"/>
    </source>
</evidence>
<dbReference type="SMART" id="SM00160">
    <property type="entry name" value="RanBD"/>
    <property type="match status" value="1"/>
</dbReference>
<dbReference type="InterPro" id="IPR045255">
    <property type="entry name" value="RanBP1-like"/>
</dbReference>
<comment type="subcellular location">
    <subcellularLocation>
        <location evidence="1">Nucleus</location>
    </subcellularLocation>
</comment>
<dbReference type="PANTHER" id="PTHR23138">
    <property type="entry name" value="RAN BINDING PROTEIN"/>
    <property type="match status" value="1"/>
</dbReference>
<feature type="compositionally biased region" description="Basic and acidic residues" evidence="3">
    <location>
        <begin position="288"/>
        <end position="323"/>
    </location>
</feature>
<dbReference type="Proteomes" id="UP001186944">
    <property type="component" value="Unassembled WGS sequence"/>
</dbReference>
<evidence type="ECO:0000313" key="6">
    <source>
        <dbReference type="Proteomes" id="UP001186944"/>
    </source>
</evidence>
<dbReference type="Pfam" id="PF00638">
    <property type="entry name" value="Ran_BP1"/>
    <property type="match status" value="1"/>
</dbReference>
<feature type="region of interest" description="Disordered" evidence="3">
    <location>
        <begin position="256"/>
        <end position="323"/>
    </location>
</feature>
<evidence type="ECO:0000259" key="4">
    <source>
        <dbReference type="PROSITE" id="PS50196"/>
    </source>
</evidence>
<accession>A0AA89BUS2</accession>
<dbReference type="PROSITE" id="PS50196">
    <property type="entry name" value="RANBD1"/>
    <property type="match status" value="1"/>
</dbReference>
<protein>
    <recommendedName>
        <fullName evidence="4">RanBD1 domain-containing protein</fullName>
    </recommendedName>
</protein>
<dbReference type="GO" id="GO:0005634">
    <property type="term" value="C:nucleus"/>
    <property type="evidence" value="ECO:0007669"/>
    <property type="project" value="UniProtKB-SubCell"/>
</dbReference>
<evidence type="ECO:0000256" key="2">
    <source>
        <dbReference type="ARBA" id="ARBA00023242"/>
    </source>
</evidence>
<keyword evidence="2" id="KW-0539">Nucleus</keyword>
<feature type="compositionally biased region" description="Polar residues" evidence="3">
    <location>
        <begin position="219"/>
        <end position="228"/>
    </location>
</feature>
<proteinExistence type="predicted"/>
<feature type="compositionally biased region" description="Polar residues" evidence="3">
    <location>
        <begin position="62"/>
        <end position="73"/>
    </location>
</feature>
<feature type="region of interest" description="Disordered" evidence="3">
    <location>
        <begin position="58"/>
        <end position="78"/>
    </location>
</feature>
<dbReference type="GO" id="GO:0006611">
    <property type="term" value="P:protein export from nucleus"/>
    <property type="evidence" value="ECO:0007669"/>
    <property type="project" value="TreeGrafter"/>
</dbReference>
<dbReference type="CDD" id="cd13180">
    <property type="entry name" value="RanBD_RanBP3"/>
    <property type="match status" value="1"/>
</dbReference>
<sequence length="531" mass="59032">MDTVCARPKNLSGILTWNPKWKTDIKNSKHAMADTFCIWFEKDIDFLTLSIYSAVEGDSGEQDQSSKTGTEGSAYQAAPNPFGVRPILRKDIVSSASTYGSSNVVHIAPSRLGTTVKTTQANTLETKKPSILAPSRLGILNKSESSPSKCLLRPSALAQQVQNLKQKDLELKEKENVDGQEDDNSVNKLSEESDSSSLNLMKNTDDKPKSSHENYFATAISSTKTQSIPDKPSDAGGGSNDFVFGQNLNERVTGIGNADTKSKKSEGGFVFGQNLEERAIVSEDQTENNDKDDKDEKEEETNNHTTPEKTLEESAREYQEQHEKKVDIKEIEVKTGEEEESNVLQATCKLYLFDSNVQNWIERGRGLLRLNDYKTSNPGEFQSRLVMRTQGSLRLILNTKIFPGMTIERASQKSIRLTATDMSDGIKVFLISTSPKDSDNILRAVDWRIQQLRIKEEWSEKPKVVEKRKVDTDESSQESPPKKLRSTEDNTSVPTLRRTEESDGSVVDPETDASSSSCCTSSSLTLRSESD</sequence>
<evidence type="ECO:0000256" key="3">
    <source>
        <dbReference type="SAM" id="MobiDB-lite"/>
    </source>
</evidence>
<comment type="caution">
    <text evidence="5">The sequence shown here is derived from an EMBL/GenBank/DDBJ whole genome shotgun (WGS) entry which is preliminary data.</text>
</comment>
<organism evidence="5 6">
    <name type="scientific">Pinctada imbricata</name>
    <name type="common">Atlantic pearl-oyster</name>
    <name type="synonym">Pinctada martensii</name>
    <dbReference type="NCBI Taxonomy" id="66713"/>
    <lineage>
        <taxon>Eukaryota</taxon>
        <taxon>Metazoa</taxon>
        <taxon>Spiralia</taxon>
        <taxon>Lophotrochozoa</taxon>
        <taxon>Mollusca</taxon>
        <taxon>Bivalvia</taxon>
        <taxon>Autobranchia</taxon>
        <taxon>Pteriomorphia</taxon>
        <taxon>Pterioida</taxon>
        <taxon>Pterioidea</taxon>
        <taxon>Pteriidae</taxon>
        <taxon>Pinctada</taxon>
    </lineage>
</organism>
<feature type="compositionally biased region" description="Low complexity" evidence="3">
    <location>
        <begin position="514"/>
        <end position="531"/>
    </location>
</feature>
<dbReference type="AlphaFoldDB" id="A0AA89BUS2"/>
<dbReference type="EMBL" id="VSWD01000010">
    <property type="protein sequence ID" value="KAK3091629.1"/>
    <property type="molecule type" value="Genomic_DNA"/>
</dbReference>
<reference evidence="5" key="1">
    <citation type="submission" date="2019-08" db="EMBL/GenBank/DDBJ databases">
        <title>The improved chromosome-level genome for the pearl oyster Pinctada fucata martensii using PacBio sequencing and Hi-C.</title>
        <authorList>
            <person name="Zheng Z."/>
        </authorList>
    </citation>
    <scope>NUCLEOTIDE SEQUENCE</scope>
    <source>
        <strain evidence="5">ZZ-2019</strain>
        <tissue evidence="5">Adductor muscle</tissue>
    </source>
</reference>
<feature type="region of interest" description="Disordered" evidence="3">
    <location>
        <begin position="463"/>
        <end position="531"/>
    </location>
</feature>
<dbReference type="InterPro" id="IPR000156">
    <property type="entry name" value="Ran_bind_dom"/>
</dbReference>
<gene>
    <name evidence="5" type="ORF">FSP39_021353</name>
</gene>
<dbReference type="Gene3D" id="2.30.29.30">
    <property type="entry name" value="Pleckstrin-homology domain (PH domain)/Phosphotyrosine-binding domain (PTB)"/>
    <property type="match status" value="1"/>
</dbReference>
<feature type="compositionally biased region" description="Basic and acidic residues" evidence="3">
    <location>
        <begin position="463"/>
        <end position="472"/>
    </location>
</feature>
<keyword evidence="6" id="KW-1185">Reference proteome</keyword>
<dbReference type="InterPro" id="IPR011993">
    <property type="entry name" value="PH-like_dom_sf"/>
</dbReference>
<dbReference type="PANTHER" id="PTHR23138:SF142">
    <property type="entry name" value="RAN-BINDING PROTEIN 3B-RELATED"/>
    <property type="match status" value="1"/>
</dbReference>
<feature type="compositionally biased region" description="Basic and acidic residues" evidence="3">
    <location>
        <begin position="203"/>
        <end position="212"/>
    </location>
</feature>
<name>A0AA89BUS2_PINIB</name>
<feature type="domain" description="RanBD1" evidence="4">
    <location>
        <begin position="304"/>
        <end position="408"/>
    </location>
</feature>
<feature type="region of interest" description="Disordered" evidence="3">
    <location>
        <begin position="170"/>
        <end position="244"/>
    </location>
</feature>
<evidence type="ECO:0000313" key="5">
    <source>
        <dbReference type="EMBL" id="KAK3091629.1"/>
    </source>
</evidence>